<dbReference type="InterPro" id="IPR029058">
    <property type="entry name" value="AB_hydrolase_fold"/>
</dbReference>
<dbReference type="InterPro" id="IPR050266">
    <property type="entry name" value="AB_hydrolase_sf"/>
</dbReference>
<dbReference type="SUPFAM" id="SSF53474">
    <property type="entry name" value="alpha/beta-Hydrolases"/>
    <property type="match status" value="1"/>
</dbReference>
<protein>
    <submittedName>
        <fullName evidence="3">AB hydrolase superfamily protein YclE</fullName>
    </submittedName>
</protein>
<accession>A0ABN6KA95</accession>
<proteinExistence type="predicted"/>
<dbReference type="InterPro" id="IPR000073">
    <property type="entry name" value="AB_hydrolase_1"/>
</dbReference>
<dbReference type="PANTHER" id="PTHR43798:SF31">
    <property type="entry name" value="AB HYDROLASE SUPERFAMILY PROTEIN YCLE"/>
    <property type="match status" value="1"/>
</dbReference>
<keyword evidence="1 3" id="KW-0378">Hydrolase</keyword>
<dbReference type="GO" id="GO:0016787">
    <property type="term" value="F:hydrolase activity"/>
    <property type="evidence" value="ECO:0007669"/>
    <property type="project" value="UniProtKB-KW"/>
</dbReference>
<dbReference type="EMBL" id="AP025028">
    <property type="protein sequence ID" value="BDA77470.1"/>
    <property type="molecule type" value="Genomic_DNA"/>
</dbReference>
<organism evidence="3 4">
    <name type="scientific">Leptospira kobayashii</name>
    <dbReference type="NCBI Taxonomy" id="1917830"/>
    <lineage>
        <taxon>Bacteria</taxon>
        <taxon>Pseudomonadati</taxon>
        <taxon>Spirochaetota</taxon>
        <taxon>Spirochaetia</taxon>
        <taxon>Leptospirales</taxon>
        <taxon>Leptospiraceae</taxon>
        <taxon>Leptospira</taxon>
    </lineage>
</organism>
<dbReference type="Pfam" id="PF00561">
    <property type="entry name" value="Abhydrolase_1"/>
    <property type="match status" value="1"/>
</dbReference>
<evidence type="ECO:0000313" key="4">
    <source>
        <dbReference type="Proteomes" id="UP000245263"/>
    </source>
</evidence>
<dbReference type="Proteomes" id="UP000245263">
    <property type="component" value="Chromosome 1"/>
</dbReference>
<feature type="domain" description="AB hydrolase-1" evidence="2">
    <location>
        <begin position="42"/>
        <end position="270"/>
    </location>
</feature>
<sequence length="284" mass="32691">MYNGVIQTFRNDEFNLQYIIEGKGKPALVVGSALYYQRTYSQNLRNHLKLVFADHRGFAPNNLVKDKTKFELELLVEDIESLRKKLDLGKLILMGHSGHGYMALEYAKKYPENVSHLVLTCFAPSHSSENHAESDKHFDLTAAQERKTALAKGMSQLGDAISKDPSKAFITFCLLTGAKSWYDYDFDASELWADVEVNMTMFDYVWGEIFRDIDITKGLEKMDVPVFLGLGRYDYLVPPAHTWDGIKEKFKNLTYHIFEKSSHAVHFEEPELFDKVLIEWLKTN</sequence>
<evidence type="ECO:0000259" key="2">
    <source>
        <dbReference type="Pfam" id="PF00561"/>
    </source>
</evidence>
<evidence type="ECO:0000313" key="3">
    <source>
        <dbReference type="EMBL" id="BDA77470.1"/>
    </source>
</evidence>
<dbReference type="PANTHER" id="PTHR43798">
    <property type="entry name" value="MONOACYLGLYCEROL LIPASE"/>
    <property type="match status" value="1"/>
</dbReference>
<gene>
    <name evidence="3" type="primary">yclE</name>
    <name evidence="3" type="ORF">LPTSP3_g04000</name>
</gene>
<dbReference type="Gene3D" id="3.40.50.1820">
    <property type="entry name" value="alpha/beta hydrolase"/>
    <property type="match status" value="1"/>
</dbReference>
<dbReference type="RefSeq" id="WP_109022064.1">
    <property type="nucleotide sequence ID" value="NZ_AP025028.1"/>
</dbReference>
<keyword evidence="4" id="KW-1185">Reference proteome</keyword>
<evidence type="ECO:0000256" key="1">
    <source>
        <dbReference type="ARBA" id="ARBA00022801"/>
    </source>
</evidence>
<reference evidence="3 4" key="1">
    <citation type="submission" date="2021-08" db="EMBL/GenBank/DDBJ databases">
        <title>Complete genome sequence of Leptospira kobayashii strain E30.</title>
        <authorList>
            <person name="Nakao R."/>
            <person name="Nakamura S."/>
            <person name="Masuzawa T."/>
            <person name="Koizumi N."/>
        </authorList>
    </citation>
    <scope>NUCLEOTIDE SEQUENCE [LARGE SCALE GENOMIC DNA]</scope>
    <source>
        <strain evidence="3 4">E30</strain>
    </source>
</reference>
<name>A0ABN6KA95_9LEPT</name>